<proteinExistence type="predicted"/>
<feature type="coiled-coil region" evidence="1">
    <location>
        <begin position="280"/>
        <end position="307"/>
    </location>
</feature>
<gene>
    <name evidence="3" type="ORF">J7I42_34295</name>
</gene>
<protein>
    <submittedName>
        <fullName evidence="3">Uncharacterized protein</fullName>
    </submittedName>
</protein>
<dbReference type="RefSeq" id="WP_209144951.1">
    <property type="nucleotide sequence ID" value="NZ_JAGHKO010000024.1"/>
</dbReference>
<evidence type="ECO:0000256" key="2">
    <source>
        <dbReference type="SAM" id="SignalP"/>
    </source>
</evidence>
<sequence length="308" mass="34419">MRRTLLIIIILQASFLQLTAQVNGSFIVNGDLDKFYPVSFYDGGWDSSAATEVAIGRSSVHTNSSWRGSVIASFRYHCTNWGHESKFIDADIKQFNQLNSTTPNTFVAGWQDASGSSTVRTIVIWLRGGGTTYYYHANYAVSPAVYDNNQNSLPYAPTGWSFTYKTAIDDYVNSRGLYYENTAFLNGEGINYFKGSVGIGTVNPQAKLAVNGDIYSKKVKVTQTGWPDYVFHTTYRLRPLSEVEQFIKLHHHLPEVPSAADVKKDALDVGDNQATLLKKIEELTLYIISLNKEVEGLKRKISQLQVAK</sequence>
<reference evidence="3 4" key="1">
    <citation type="submission" date="2021-03" db="EMBL/GenBank/DDBJ databases">
        <title>Assistant Professor.</title>
        <authorList>
            <person name="Huq M.A."/>
        </authorList>
    </citation>
    <scope>NUCLEOTIDE SEQUENCE [LARGE SCALE GENOMIC DNA]</scope>
    <source>
        <strain evidence="3 4">MAH-29</strain>
    </source>
</reference>
<evidence type="ECO:0000313" key="4">
    <source>
        <dbReference type="Proteomes" id="UP000677244"/>
    </source>
</evidence>
<keyword evidence="2" id="KW-0732">Signal</keyword>
<evidence type="ECO:0000313" key="3">
    <source>
        <dbReference type="EMBL" id="MBO9205411.1"/>
    </source>
</evidence>
<keyword evidence="4" id="KW-1185">Reference proteome</keyword>
<keyword evidence="1" id="KW-0175">Coiled coil</keyword>
<feature type="signal peptide" evidence="2">
    <location>
        <begin position="1"/>
        <end position="20"/>
    </location>
</feature>
<evidence type="ECO:0000256" key="1">
    <source>
        <dbReference type="SAM" id="Coils"/>
    </source>
</evidence>
<dbReference type="EMBL" id="JAGHKO010000024">
    <property type="protein sequence ID" value="MBO9205411.1"/>
    <property type="molecule type" value="Genomic_DNA"/>
</dbReference>
<feature type="chain" id="PRO_5045599345" evidence="2">
    <location>
        <begin position="21"/>
        <end position="308"/>
    </location>
</feature>
<comment type="caution">
    <text evidence="3">The sequence shown here is derived from an EMBL/GenBank/DDBJ whole genome shotgun (WGS) entry which is preliminary data.</text>
</comment>
<dbReference type="Proteomes" id="UP000677244">
    <property type="component" value="Unassembled WGS sequence"/>
</dbReference>
<organism evidence="3 4">
    <name type="scientific">Niastella soli</name>
    <dbReference type="NCBI Taxonomy" id="2821487"/>
    <lineage>
        <taxon>Bacteria</taxon>
        <taxon>Pseudomonadati</taxon>
        <taxon>Bacteroidota</taxon>
        <taxon>Chitinophagia</taxon>
        <taxon>Chitinophagales</taxon>
        <taxon>Chitinophagaceae</taxon>
        <taxon>Niastella</taxon>
    </lineage>
</organism>
<name>A0ABS3Z5I5_9BACT</name>
<accession>A0ABS3Z5I5</accession>